<dbReference type="GO" id="GO:0042586">
    <property type="term" value="F:peptide deformylase activity"/>
    <property type="evidence" value="ECO:0007669"/>
    <property type="project" value="UniProtKB-UniRule"/>
</dbReference>
<evidence type="ECO:0000256" key="3">
    <source>
        <dbReference type="SAM" id="Phobius"/>
    </source>
</evidence>
<dbReference type="Pfam" id="PF07920">
    <property type="entry name" value="DUF1684"/>
    <property type="match status" value="1"/>
</dbReference>
<dbReference type="InterPro" id="IPR023635">
    <property type="entry name" value="Peptide_deformylase"/>
</dbReference>
<dbReference type="InterPro" id="IPR036821">
    <property type="entry name" value="Peptide_deformylase_sf"/>
</dbReference>
<protein>
    <recommendedName>
        <fullName evidence="2">Peptide deformylase</fullName>
        <shortName evidence="2">PDF</shortName>
        <ecNumber evidence="2">3.5.1.88</ecNumber>
    </recommendedName>
    <alternativeName>
        <fullName evidence="2">Polypeptide deformylase</fullName>
    </alternativeName>
</protein>
<dbReference type="GO" id="GO:0006412">
    <property type="term" value="P:translation"/>
    <property type="evidence" value="ECO:0007669"/>
    <property type="project" value="UniProtKB-UniRule"/>
</dbReference>
<sequence>MKYPDSANRRAEVGYSIWLVKNKLYMKLTFVTVMLWCISVMALGQTYSSTISKFRADQQTALAKEQFGPLRPQDIAHLRYFEPDQQYKVSATVEILFNEPTFRMPTYDGTSNEYKRYALLHFTLKGEKVTLTAYQSAALFQNPAYKDHLFLPFLDQTNGNQTYEGGRYIDFDIKDIKNKSVEIDFNKAYNPYCAYSNGYRCPQPPAENHLQLAVEAGEKKYIGPKNERPVNKNAAKGFTEAEKKKIKAGTASEIMYVLQVTKTNDLAILKATSQDIKYDDPLLELLSQRMYATVNDPDHSGVGIAAPQVGINKNAIWVQRFDKKDTPFEFYVNPKIIWRSKLTRKGAEGCLSIPSRKEDVLRSYAIRLQYVNKTGDIIEENIEGFTAVIFQHEVDHLYGILFTDRLEEQAETPHVSLQDKIEFSIPPKTILP</sequence>
<evidence type="ECO:0000313" key="5">
    <source>
        <dbReference type="Proteomes" id="UP000006241"/>
    </source>
</evidence>
<gene>
    <name evidence="2 4" type="primary">def</name>
    <name evidence="4" type="ORF">HMPREF0765_3164</name>
</gene>
<proteinExistence type="inferred from homology"/>
<dbReference type="HAMAP" id="MF_00163">
    <property type="entry name" value="Pep_deformylase"/>
    <property type="match status" value="1"/>
</dbReference>
<evidence type="ECO:0000313" key="4">
    <source>
        <dbReference type="EMBL" id="EEI91138.1"/>
    </source>
</evidence>
<feature type="binding site" evidence="2">
    <location>
        <position position="396"/>
    </location>
    <ligand>
        <name>Fe cation</name>
        <dbReference type="ChEBI" id="CHEBI:24875"/>
    </ligand>
</feature>
<evidence type="ECO:0000256" key="1">
    <source>
        <dbReference type="ARBA" id="ARBA00010759"/>
    </source>
</evidence>
<dbReference type="PANTHER" id="PTHR41913">
    <property type="entry name" value="DUF1684 DOMAIN-CONTAINING PROTEIN"/>
    <property type="match status" value="1"/>
</dbReference>
<keyword evidence="3" id="KW-1133">Transmembrane helix</keyword>
<dbReference type="NCBIfam" id="TIGR00079">
    <property type="entry name" value="pept_deformyl"/>
    <property type="match status" value="1"/>
</dbReference>
<name>C2G0Q8_SPHSI</name>
<keyword evidence="2" id="KW-0648">Protein biosynthesis</keyword>
<reference evidence="4 5" key="1">
    <citation type="submission" date="2009-01" db="EMBL/GenBank/DDBJ databases">
        <authorList>
            <person name="Qin X."/>
            <person name="Bachman B."/>
            <person name="Battles P."/>
            <person name="Bell A."/>
            <person name="Bess C."/>
            <person name="Bickham C."/>
            <person name="Chaboub L."/>
            <person name="Chen D."/>
            <person name="Coyle M."/>
            <person name="Deiros D.R."/>
            <person name="Dinh H."/>
            <person name="Forbes L."/>
            <person name="Fowler G."/>
            <person name="Francisco L."/>
            <person name="Fu Q."/>
            <person name="Gubbala S."/>
            <person name="Hale W."/>
            <person name="Han Y."/>
            <person name="Hemphill L."/>
            <person name="Highlander S.K."/>
            <person name="Hirani K."/>
            <person name="Hogues M."/>
            <person name="Jackson L."/>
            <person name="Jakkamsetti A."/>
            <person name="Javaid M."/>
            <person name="Jiang H."/>
            <person name="Korchina V."/>
            <person name="Kovar C."/>
            <person name="Lara F."/>
            <person name="Lee S."/>
            <person name="Mata R."/>
            <person name="Mathew T."/>
            <person name="Moen C."/>
            <person name="Morales K."/>
            <person name="Munidasa M."/>
            <person name="Nazareth L."/>
            <person name="Ngo R."/>
            <person name="Nguyen L."/>
            <person name="Okwuonu G."/>
            <person name="Ongeri F."/>
            <person name="Patil S."/>
            <person name="Petrosino J."/>
            <person name="Pham C."/>
            <person name="Pham P."/>
            <person name="Pu L.-L."/>
            <person name="Puazo M."/>
            <person name="Raj R."/>
            <person name="Reid J."/>
            <person name="Rouhana J."/>
            <person name="Saada N."/>
            <person name="Shang Y."/>
            <person name="Simmons D."/>
            <person name="Thornton R."/>
            <person name="Warren J."/>
            <person name="Weissenberger G."/>
            <person name="Zhang J."/>
            <person name="Zhang L."/>
            <person name="Zhou C."/>
            <person name="Zhu D."/>
            <person name="Muzny D."/>
            <person name="Worley K."/>
            <person name="Gibbs R."/>
        </authorList>
    </citation>
    <scope>NUCLEOTIDE SEQUENCE [LARGE SCALE GENOMIC DNA]</scope>
    <source>
        <strain evidence="4 5">ATCC 33300</strain>
    </source>
</reference>
<feature type="binding site" evidence="2">
    <location>
        <position position="392"/>
    </location>
    <ligand>
        <name>Fe cation</name>
        <dbReference type="ChEBI" id="CHEBI:24875"/>
    </ligand>
</feature>
<feature type="transmembrane region" description="Helical" evidence="3">
    <location>
        <begin position="24"/>
        <end position="44"/>
    </location>
</feature>
<comment type="function">
    <text evidence="2">Removes the formyl group from the N-terminal Met of newly synthesized proteins. Requires at least a dipeptide for an efficient rate of reaction. N-terminal L-methionine is a prerequisite for activity but the enzyme has broad specificity at other positions.</text>
</comment>
<dbReference type="PANTHER" id="PTHR41913:SF1">
    <property type="entry name" value="DUF1684 DOMAIN-CONTAINING PROTEIN"/>
    <property type="match status" value="1"/>
</dbReference>
<keyword evidence="2" id="KW-0408">Iron</keyword>
<dbReference type="EMBL" id="ACHB01000071">
    <property type="protein sequence ID" value="EEI91138.1"/>
    <property type="molecule type" value="Genomic_DNA"/>
</dbReference>
<dbReference type="HOGENOM" id="CLU_660395_0_0_10"/>
<feature type="binding site" evidence="2">
    <location>
        <position position="350"/>
    </location>
    <ligand>
        <name>Fe cation</name>
        <dbReference type="ChEBI" id="CHEBI:24875"/>
    </ligand>
</feature>
<dbReference type="Gene3D" id="3.90.45.10">
    <property type="entry name" value="Peptide deformylase"/>
    <property type="match status" value="1"/>
</dbReference>
<dbReference type="EC" id="3.5.1.88" evidence="2"/>
<dbReference type="CDD" id="cd00487">
    <property type="entry name" value="Pep_deformylase"/>
    <property type="match status" value="1"/>
</dbReference>
<dbReference type="GO" id="GO:0046872">
    <property type="term" value="F:metal ion binding"/>
    <property type="evidence" value="ECO:0007669"/>
    <property type="project" value="UniProtKB-KW"/>
</dbReference>
<comment type="catalytic activity">
    <reaction evidence="2">
        <text>N-terminal N-formyl-L-methionyl-[peptide] + H2O = N-terminal L-methionyl-[peptide] + formate</text>
        <dbReference type="Rhea" id="RHEA:24420"/>
        <dbReference type="Rhea" id="RHEA-COMP:10639"/>
        <dbReference type="Rhea" id="RHEA-COMP:10640"/>
        <dbReference type="ChEBI" id="CHEBI:15377"/>
        <dbReference type="ChEBI" id="CHEBI:15740"/>
        <dbReference type="ChEBI" id="CHEBI:49298"/>
        <dbReference type="ChEBI" id="CHEBI:64731"/>
        <dbReference type="EC" id="3.5.1.88"/>
    </reaction>
</comment>
<comment type="cofactor">
    <cofactor evidence="2">
        <name>Fe(2+)</name>
        <dbReference type="ChEBI" id="CHEBI:29033"/>
    </cofactor>
    <text evidence="2">Binds 1 Fe(2+) ion.</text>
</comment>
<organism evidence="4 5">
    <name type="scientific">Sphingobacterium spiritivorum ATCC 33300</name>
    <dbReference type="NCBI Taxonomy" id="525372"/>
    <lineage>
        <taxon>Bacteria</taxon>
        <taxon>Pseudomonadati</taxon>
        <taxon>Bacteroidota</taxon>
        <taxon>Sphingobacteriia</taxon>
        <taxon>Sphingobacteriales</taxon>
        <taxon>Sphingobacteriaceae</taxon>
        <taxon>Sphingobacterium</taxon>
    </lineage>
</organism>
<keyword evidence="3" id="KW-0472">Membrane</keyword>
<keyword evidence="2 4" id="KW-0378">Hydrolase</keyword>
<dbReference type="Pfam" id="PF01327">
    <property type="entry name" value="Pep_deformylase"/>
    <property type="match status" value="1"/>
</dbReference>
<accession>C2G0Q8</accession>
<feature type="active site" evidence="2">
    <location>
        <position position="393"/>
    </location>
</feature>
<comment type="caution">
    <text evidence="4">The sequence shown here is derived from an EMBL/GenBank/DDBJ whole genome shotgun (WGS) entry which is preliminary data.</text>
</comment>
<comment type="similarity">
    <text evidence="1 2">Belongs to the polypeptide deformylase family.</text>
</comment>
<dbReference type="InterPro" id="IPR012467">
    <property type="entry name" value="DUF1684"/>
</dbReference>
<evidence type="ECO:0000256" key="2">
    <source>
        <dbReference type="HAMAP-Rule" id="MF_00163"/>
    </source>
</evidence>
<keyword evidence="2" id="KW-0479">Metal-binding</keyword>
<dbReference type="PRINTS" id="PR01576">
    <property type="entry name" value="PDEFORMYLASE"/>
</dbReference>
<keyword evidence="3" id="KW-0812">Transmembrane</keyword>
<dbReference type="AlphaFoldDB" id="C2G0Q8"/>
<dbReference type="Proteomes" id="UP000006241">
    <property type="component" value="Unassembled WGS sequence"/>
</dbReference>
<dbReference type="SUPFAM" id="SSF56420">
    <property type="entry name" value="Peptide deformylase"/>
    <property type="match status" value="1"/>
</dbReference>